<evidence type="ECO:0000256" key="1">
    <source>
        <dbReference type="ARBA" id="ARBA00006654"/>
    </source>
</evidence>
<feature type="signal peptide" evidence="5">
    <location>
        <begin position="1"/>
        <end position="16"/>
    </location>
</feature>
<dbReference type="GO" id="GO:0009166">
    <property type="term" value="P:nucleotide catabolic process"/>
    <property type="evidence" value="ECO:0007669"/>
    <property type="project" value="InterPro"/>
</dbReference>
<keyword evidence="9" id="KW-1185">Reference proteome</keyword>
<evidence type="ECO:0000259" key="6">
    <source>
        <dbReference type="Pfam" id="PF00149"/>
    </source>
</evidence>
<dbReference type="AlphaFoldDB" id="A0A9X2WIZ6"/>
<dbReference type="SUPFAM" id="SSF55816">
    <property type="entry name" value="5'-nucleotidase (syn. UDP-sugar hydrolase), C-terminal domain"/>
    <property type="match status" value="1"/>
</dbReference>
<dbReference type="InterPro" id="IPR006146">
    <property type="entry name" value="5'-Nucleotdase_CS"/>
</dbReference>
<dbReference type="SUPFAM" id="SSF56300">
    <property type="entry name" value="Metallo-dependent phosphatases"/>
    <property type="match status" value="1"/>
</dbReference>
<dbReference type="Pfam" id="PF00149">
    <property type="entry name" value="Metallophos"/>
    <property type="match status" value="1"/>
</dbReference>
<dbReference type="NCBIfam" id="NF007109">
    <property type="entry name" value="PRK09558.1"/>
    <property type="match status" value="1"/>
</dbReference>
<gene>
    <name evidence="8" type="primary">ushA</name>
    <name evidence="8" type="ORF">NE535_00310</name>
</gene>
<dbReference type="InterPro" id="IPR006179">
    <property type="entry name" value="5_nucleotidase/apyrase"/>
</dbReference>
<evidence type="ECO:0000256" key="5">
    <source>
        <dbReference type="RuleBase" id="RU362119"/>
    </source>
</evidence>
<dbReference type="InterPro" id="IPR004843">
    <property type="entry name" value="Calcineurin-like_PHP"/>
</dbReference>
<feature type="domain" description="Calcineurin-like phosphoesterase" evidence="6">
    <location>
        <begin position="44"/>
        <end position="262"/>
    </location>
</feature>
<dbReference type="EMBL" id="JAMTCD010000001">
    <property type="protein sequence ID" value="MCT7940243.1"/>
    <property type="molecule type" value="Genomic_DNA"/>
</dbReference>
<dbReference type="PRINTS" id="PR01607">
    <property type="entry name" value="APYRASEFAMLY"/>
</dbReference>
<evidence type="ECO:0000256" key="4">
    <source>
        <dbReference type="ARBA" id="ARBA00022741"/>
    </source>
</evidence>
<keyword evidence="3 5" id="KW-0732">Signal</keyword>
<dbReference type="Pfam" id="PF02872">
    <property type="entry name" value="5_nucleotid_C"/>
    <property type="match status" value="1"/>
</dbReference>
<dbReference type="PROSITE" id="PS00786">
    <property type="entry name" value="5_NUCLEOTIDASE_2"/>
    <property type="match status" value="1"/>
</dbReference>
<dbReference type="InterPro" id="IPR029052">
    <property type="entry name" value="Metallo-depent_PP-like"/>
</dbReference>
<evidence type="ECO:0000313" key="9">
    <source>
        <dbReference type="Proteomes" id="UP001155546"/>
    </source>
</evidence>
<keyword evidence="4 5" id="KW-0547">Nucleotide-binding</keyword>
<keyword evidence="2" id="KW-0479">Metal-binding</keyword>
<evidence type="ECO:0000313" key="8">
    <source>
        <dbReference type="EMBL" id="MCT7940243.1"/>
    </source>
</evidence>
<name>A0A9X2WIZ6_9GAMM</name>
<feature type="chain" id="PRO_5041012398" evidence="5">
    <location>
        <begin position="17"/>
        <end position="568"/>
    </location>
</feature>
<comment type="similarity">
    <text evidence="1 5">Belongs to the 5'-nucleotidase family.</text>
</comment>
<dbReference type="GO" id="GO:0046872">
    <property type="term" value="F:metal ion binding"/>
    <property type="evidence" value="ECO:0007669"/>
    <property type="project" value="UniProtKB-KW"/>
</dbReference>
<dbReference type="Proteomes" id="UP001155546">
    <property type="component" value="Unassembled WGS sequence"/>
</dbReference>
<reference evidence="8" key="1">
    <citation type="journal article" date="2023" name="Int. J. Syst. Evol. Microbiol.">
        <title>&lt;i&gt;Shewanella septentrionalis&lt;/i&gt; sp. nov. and &lt;i&gt;Shewanella holmiensis&lt;/i&gt; sp. nov., isolated from Baltic Sea water and sediments.</title>
        <authorList>
            <person name="Martin-Rodriguez A.J."/>
            <person name="Thorell K."/>
            <person name="Joffre E."/>
            <person name="Jensie-Markopoulos S."/>
            <person name="Moore E.R.B."/>
            <person name="Sjoling A."/>
        </authorList>
    </citation>
    <scope>NUCLEOTIDE SEQUENCE</scope>
    <source>
        <strain evidence="8">SP1S2-7</strain>
    </source>
</reference>
<keyword evidence="5 8" id="KW-0378">Hydrolase</keyword>
<dbReference type="InterPro" id="IPR008334">
    <property type="entry name" value="5'-Nucleotdase_C"/>
</dbReference>
<evidence type="ECO:0000259" key="7">
    <source>
        <dbReference type="Pfam" id="PF02872"/>
    </source>
</evidence>
<dbReference type="PANTHER" id="PTHR11575">
    <property type="entry name" value="5'-NUCLEOTIDASE-RELATED"/>
    <property type="match status" value="1"/>
</dbReference>
<dbReference type="GO" id="GO:0008768">
    <property type="term" value="F:UDP-sugar diphosphatase activity"/>
    <property type="evidence" value="ECO:0007669"/>
    <property type="project" value="UniProtKB-EC"/>
</dbReference>
<proteinExistence type="inferred from homology"/>
<organism evidence="8 9">
    <name type="scientific">Shewanella holmiensis</name>
    <dbReference type="NCBI Taxonomy" id="2952222"/>
    <lineage>
        <taxon>Bacteria</taxon>
        <taxon>Pseudomonadati</taxon>
        <taxon>Pseudomonadota</taxon>
        <taxon>Gammaproteobacteria</taxon>
        <taxon>Alteromonadales</taxon>
        <taxon>Shewanellaceae</taxon>
        <taxon>Shewanella</taxon>
    </lineage>
</organism>
<dbReference type="GO" id="GO:0030288">
    <property type="term" value="C:outer membrane-bounded periplasmic space"/>
    <property type="evidence" value="ECO:0007669"/>
    <property type="project" value="TreeGrafter"/>
</dbReference>
<dbReference type="PROSITE" id="PS51257">
    <property type="entry name" value="PROKAR_LIPOPROTEIN"/>
    <property type="match status" value="1"/>
</dbReference>
<sequence>MSKMLMKGILASAVLAALVGCNSDDDVKVPTTCAEAGSECKIFTVLHTNDNHGRFWENKDGEYGMAARKALIDQIRAEVSANGGESILLSGGDINTGVPESDLQDAIPDFIGMNEIRYDAMAVGNHEFDNPLAVLDSQRSIAKFPMLAANIYHADGTTRYFEPYKVFNINGVRIAVIGLTTEDTAKLGNPEYISDIVFTDPTTEVAKVIAEIKANNEADLIFATTHMGHYEDGKHGSNAPGDVAMARALNEGDLHAVIGGHSQNPVCMEPGSNEYADFKPGDDCLPDMQNGTYIMQAHEWGKYVGRADFEYFNGKLNLASYKLIPVNLKKTVEDAAGNKTKVYIGEEIVPDADLKQLLKYYQDRGQGQLSEVIAETDARLEGDRSIVRGEQTNLGRLIAEAQRTKVNADFSVMNSGGVRASIDAGDISYRDVLTVQPFGNMVTLNTLTGAEVADYLSTVATFQRGSGAYAQITGVKMTVDCAASTVDISEINGETFAADSSYTFTVPSYNAAGGDGYPKLESVQTGYVDAEVLYTYFKDKGMIVAADYAPVGDIIYTNSNSVLGCELN</sequence>
<evidence type="ECO:0000256" key="2">
    <source>
        <dbReference type="ARBA" id="ARBA00022723"/>
    </source>
</evidence>
<protein>
    <submittedName>
        <fullName evidence="8">Bifunctional UDP-sugar hydrolase/5'-nucleotidase UshA</fullName>
        <ecNumber evidence="8">3.1.3.5</ecNumber>
        <ecNumber evidence="8">3.6.1.45</ecNumber>
    </submittedName>
</protein>
<dbReference type="PANTHER" id="PTHR11575:SF46">
    <property type="entry name" value="PROTEIN USHA"/>
    <property type="match status" value="1"/>
</dbReference>
<accession>A0A9X2WIZ6</accession>
<feature type="domain" description="5'-Nucleotidase C-terminal" evidence="7">
    <location>
        <begin position="373"/>
        <end position="520"/>
    </location>
</feature>
<dbReference type="InterPro" id="IPR036907">
    <property type="entry name" value="5'-Nucleotdase_C_sf"/>
</dbReference>
<dbReference type="Gene3D" id="3.60.21.10">
    <property type="match status" value="1"/>
</dbReference>
<dbReference type="RefSeq" id="WP_261296708.1">
    <property type="nucleotide sequence ID" value="NZ_JAMTCD010000001.1"/>
</dbReference>
<evidence type="ECO:0000256" key="3">
    <source>
        <dbReference type="ARBA" id="ARBA00022729"/>
    </source>
</evidence>
<comment type="caution">
    <text evidence="8">The sequence shown here is derived from an EMBL/GenBank/DDBJ whole genome shotgun (WGS) entry which is preliminary data.</text>
</comment>
<dbReference type="GO" id="GO:0000166">
    <property type="term" value="F:nucleotide binding"/>
    <property type="evidence" value="ECO:0007669"/>
    <property type="project" value="UniProtKB-KW"/>
</dbReference>
<dbReference type="EC" id="3.6.1.45" evidence="8"/>
<dbReference type="EC" id="3.1.3.5" evidence="8"/>
<dbReference type="Gene3D" id="3.90.780.10">
    <property type="entry name" value="5'-Nucleotidase, C-terminal domain"/>
    <property type="match status" value="1"/>
</dbReference>
<dbReference type="GO" id="GO:0008253">
    <property type="term" value="F:5'-nucleotidase activity"/>
    <property type="evidence" value="ECO:0007669"/>
    <property type="project" value="UniProtKB-EC"/>
</dbReference>